<dbReference type="Proteomes" id="UP001218188">
    <property type="component" value="Unassembled WGS sequence"/>
</dbReference>
<comment type="caution">
    <text evidence="2">The sequence shown here is derived from an EMBL/GenBank/DDBJ whole genome shotgun (WGS) entry which is preliminary data.</text>
</comment>
<feature type="signal peptide" evidence="1">
    <location>
        <begin position="1"/>
        <end position="22"/>
    </location>
</feature>
<proteinExistence type="predicted"/>
<evidence type="ECO:0008006" key="4">
    <source>
        <dbReference type="Google" id="ProtNLM"/>
    </source>
</evidence>
<dbReference type="AlphaFoldDB" id="A0AAD6SVQ5"/>
<protein>
    <recommendedName>
        <fullName evidence="4">RxLR effector protein</fullName>
    </recommendedName>
</protein>
<keyword evidence="3" id="KW-1185">Reference proteome</keyword>
<evidence type="ECO:0000313" key="3">
    <source>
        <dbReference type="Proteomes" id="UP001218188"/>
    </source>
</evidence>
<sequence>MKLNISFPGLIILLSAVLEAHAIAIARPPATIQSSGIDLNKRPRREDEAQNVGKRQIFFKHSIDDDQAGATQSVEKRQIFLKHYEDDEQVEDAPLDIGRRQIFLKHYKDED</sequence>
<feature type="chain" id="PRO_5042149026" description="RxLR effector protein" evidence="1">
    <location>
        <begin position="23"/>
        <end position="111"/>
    </location>
</feature>
<accession>A0AAD6SVQ5</accession>
<dbReference type="EMBL" id="JARJCM010000064">
    <property type="protein sequence ID" value="KAJ7033580.1"/>
    <property type="molecule type" value="Genomic_DNA"/>
</dbReference>
<keyword evidence="1" id="KW-0732">Signal</keyword>
<gene>
    <name evidence="2" type="ORF">C8F04DRAFT_620448</name>
</gene>
<evidence type="ECO:0000313" key="2">
    <source>
        <dbReference type="EMBL" id="KAJ7033580.1"/>
    </source>
</evidence>
<name>A0AAD6SVQ5_9AGAR</name>
<reference evidence="2" key="1">
    <citation type="submission" date="2023-03" db="EMBL/GenBank/DDBJ databases">
        <title>Massive genome expansion in bonnet fungi (Mycena s.s.) driven by repeated elements and novel gene families across ecological guilds.</title>
        <authorList>
            <consortium name="Lawrence Berkeley National Laboratory"/>
            <person name="Harder C.B."/>
            <person name="Miyauchi S."/>
            <person name="Viragh M."/>
            <person name="Kuo A."/>
            <person name="Thoen E."/>
            <person name="Andreopoulos B."/>
            <person name="Lu D."/>
            <person name="Skrede I."/>
            <person name="Drula E."/>
            <person name="Henrissat B."/>
            <person name="Morin E."/>
            <person name="Kohler A."/>
            <person name="Barry K."/>
            <person name="LaButti K."/>
            <person name="Morin E."/>
            <person name="Salamov A."/>
            <person name="Lipzen A."/>
            <person name="Mereny Z."/>
            <person name="Hegedus B."/>
            <person name="Baldrian P."/>
            <person name="Stursova M."/>
            <person name="Weitz H."/>
            <person name="Taylor A."/>
            <person name="Grigoriev I.V."/>
            <person name="Nagy L.G."/>
            <person name="Martin F."/>
            <person name="Kauserud H."/>
        </authorList>
    </citation>
    <scope>NUCLEOTIDE SEQUENCE</scope>
    <source>
        <strain evidence="2">CBHHK200</strain>
    </source>
</reference>
<evidence type="ECO:0000256" key="1">
    <source>
        <dbReference type="SAM" id="SignalP"/>
    </source>
</evidence>
<organism evidence="2 3">
    <name type="scientific">Mycena alexandri</name>
    <dbReference type="NCBI Taxonomy" id="1745969"/>
    <lineage>
        <taxon>Eukaryota</taxon>
        <taxon>Fungi</taxon>
        <taxon>Dikarya</taxon>
        <taxon>Basidiomycota</taxon>
        <taxon>Agaricomycotina</taxon>
        <taxon>Agaricomycetes</taxon>
        <taxon>Agaricomycetidae</taxon>
        <taxon>Agaricales</taxon>
        <taxon>Marasmiineae</taxon>
        <taxon>Mycenaceae</taxon>
        <taxon>Mycena</taxon>
    </lineage>
</organism>